<dbReference type="RefSeq" id="WP_354549058.1">
    <property type="nucleotide sequence ID" value="NZ_JBEPSM010000001.1"/>
</dbReference>
<dbReference type="PANTHER" id="PTHR12629">
    <property type="entry name" value="DIPHOSPHOINOSITOL POLYPHOSPHATE PHOSPHOHYDROLASE"/>
    <property type="match status" value="1"/>
</dbReference>
<gene>
    <name evidence="6" type="ORF">ABIE08_000901</name>
</gene>
<keyword evidence="3" id="KW-0378">Hydrolase</keyword>
<sequence>MDELILERPSRRRTPIEDGDSFQQFGALPWRRNKHGDIRVLLVTSRERGRWLFPKGWLAEGRTAHESAATEAFEEAGVIGDVDDRALGSYNYEKILRDQSTVDCIVTMFALRVRGTLLQWRERGERKRRWCNLSEAIDLVSDEGLGRLLREVQADGRLLAQADVPPKR</sequence>
<evidence type="ECO:0000313" key="6">
    <source>
        <dbReference type="EMBL" id="MET4632988.1"/>
    </source>
</evidence>
<evidence type="ECO:0000256" key="2">
    <source>
        <dbReference type="ARBA" id="ARBA00022723"/>
    </source>
</evidence>
<evidence type="ECO:0000256" key="4">
    <source>
        <dbReference type="ARBA" id="ARBA00022842"/>
    </source>
</evidence>
<accession>A0ABV2QVE4</accession>
<protein>
    <submittedName>
        <fullName evidence="6">8-oxo-dGTP pyrophosphatase MutT (NUDIX family)</fullName>
    </submittedName>
</protein>
<dbReference type="PANTHER" id="PTHR12629:SF0">
    <property type="entry name" value="DIPHOSPHOINOSITOL-POLYPHOSPHATE DIPHOSPHATASE"/>
    <property type="match status" value="1"/>
</dbReference>
<keyword evidence="4" id="KW-0460">Magnesium</keyword>
<comment type="cofactor">
    <cofactor evidence="1">
        <name>Mg(2+)</name>
        <dbReference type="ChEBI" id="CHEBI:18420"/>
    </cofactor>
</comment>
<dbReference type="PROSITE" id="PS51462">
    <property type="entry name" value="NUDIX"/>
    <property type="match status" value="1"/>
</dbReference>
<dbReference type="Pfam" id="PF00293">
    <property type="entry name" value="NUDIX"/>
    <property type="match status" value="1"/>
</dbReference>
<evidence type="ECO:0000256" key="1">
    <source>
        <dbReference type="ARBA" id="ARBA00001946"/>
    </source>
</evidence>
<evidence type="ECO:0000256" key="3">
    <source>
        <dbReference type="ARBA" id="ARBA00022801"/>
    </source>
</evidence>
<dbReference type="Proteomes" id="UP001549321">
    <property type="component" value="Unassembled WGS sequence"/>
</dbReference>
<dbReference type="InterPro" id="IPR047198">
    <property type="entry name" value="DDP-like_NUDIX"/>
</dbReference>
<evidence type="ECO:0000259" key="5">
    <source>
        <dbReference type="PROSITE" id="PS51462"/>
    </source>
</evidence>
<comment type="caution">
    <text evidence="6">The sequence shown here is derived from an EMBL/GenBank/DDBJ whole genome shotgun (WGS) entry which is preliminary data.</text>
</comment>
<dbReference type="SUPFAM" id="SSF55811">
    <property type="entry name" value="Nudix"/>
    <property type="match status" value="1"/>
</dbReference>
<evidence type="ECO:0000313" key="7">
    <source>
        <dbReference type="Proteomes" id="UP001549321"/>
    </source>
</evidence>
<dbReference type="CDD" id="cd04666">
    <property type="entry name" value="NUDIX_DIPP2_like_Nudt4"/>
    <property type="match status" value="1"/>
</dbReference>
<name>A0ABV2QVE4_9HYPH</name>
<dbReference type="InterPro" id="IPR015797">
    <property type="entry name" value="NUDIX_hydrolase-like_dom_sf"/>
</dbReference>
<keyword evidence="2" id="KW-0479">Metal-binding</keyword>
<dbReference type="Gene3D" id="3.90.79.10">
    <property type="entry name" value="Nucleoside Triphosphate Pyrophosphohydrolase"/>
    <property type="match status" value="1"/>
</dbReference>
<dbReference type="InterPro" id="IPR000086">
    <property type="entry name" value="NUDIX_hydrolase_dom"/>
</dbReference>
<organism evidence="6 7">
    <name type="scientific">Kaistia defluvii</name>
    <dbReference type="NCBI Taxonomy" id="410841"/>
    <lineage>
        <taxon>Bacteria</taxon>
        <taxon>Pseudomonadati</taxon>
        <taxon>Pseudomonadota</taxon>
        <taxon>Alphaproteobacteria</taxon>
        <taxon>Hyphomicrobiales</taxon>
        <taxon>Kaistiaceae</taxon>
        <taxon>Kaistia</taxon>
    </lineage>
</organism>
<dbReference type="EMBL" id="JBEPSM010000001">
    <property type="protein sequence ID" value="MET4632988.1"/>
    <property type="molecule type" value="Genomic_DNA"/>
</dbReference>
<reference evidence="6 7" key="1">
    <citation type="submission" date="2024-06" db="EMBL/GenBank/DDBJ databases">
        <title>Sorghum-associated microbial communities from plants grown in Nebraska, USA.</title>
        <authorList>
            <person name="Schachtman D."/>
        </authorList>
    </citation>
    <scope>NUCLEOTIDE SEQUENCE [LARGE SCALE GENOMIC DNA]</scope>
    <source>
        <strain evidence="6 7">3207</strain>
    </source>
</reference>
<feature type="domain" description="Nudix hydrolase" evidence="5">
    <location>
        <begin position="20"/>
        <end position="153"/>
    </location>
</feature>
<keyword evidence="7" id="KW-1185">Reference proteome</keyword>
<proteinExistence type="predicted"/>